<name>A0AAW7X931_9GAMM</name>
<evidence type="ECO:0000256" key="2">
    <source>
        <dbReference type="ARBA" id="ARBA00005297"/>
    </source>
</evidence>
<evidence type="ECO:0000256" key="1">
    <source>
        <dbReference type="ARBA" id="ARBA00000799"/>
    </source>
</evidence>
<evidence type="ECO:0000256" key="4">
    <source>
        <dbReference type="ARBA" id="ARBA00023235"/>
    </source>
</evidence>
<feature type="domain" description="Chorismate-utilising enzyme C-terminal" evidence="6">
    <location>
        <begin position="127"/>
        <end position="389"/>
    </location>
</feature>
<gene>
    <name evidence="7" type="ORF">Q4521_17830</name>
</gene>
<comment type="catalytic activity">
    <reaction evidence="1">
        <text>chorismate = isochorismate</text>
        <dbReference type="Rhea" id="RHEA:18985"/>
        <dbReference type="ChEBI" id="CHEBI:29748"/>
        <dbReference type="ChEBI" id="CHEBI:29780"/>
        <dbReference type="EC" id="5.4.4.2"/>
    </reaction>
</comment>
<dbReference type="PANTHER" id="PTHR42839">
    <property type="entry name" value="ISOCHORISMATE SYNTHASE ENTC"/>
    <property type="match status" value="1"/>
</dbReference>
<dbReference type="InterPro" id="IPR015890">
    <property type="entry name" value="Chorismate_C"/>
</dbReference>
<evidence type="ECO:0000256" key="5">
    <source>
        <dbReference type="ARBA" id="ARBA00041564"/>
    </source>
</evidence>
<protein>
    <recommendedName>
        <fullName evidence="3">isochorismate synthase</fullName>
        <ecNumber evidence="3">5.4.4.2</ecNumber>
    </recommendedName>
    <alternativeName>
        <fullName evidence="5">Isochorismate mutase</fullName>
    </alternativeName>
</protein>
<evidence type="ECO:0000313" key="8">
    <source>
        <dbReference type="Proteomes" id="UP001169760"/>
    </source>
</evidence>
<accession>A0AAW7X931</accession>
<dbReference type="Proteomes" id="UP001169760">
    <property type="component" value="Unassembled WGS sequence"/>
</dbReference>
<sequence length="421" mass="45397">MDTTQNVAQRYDDLLDLYSQHNSLYFSSPSHSLLAKPPFAQLVSERVGDIAQRAQESLSIAKQLGFADPIIMGAIGFDGEDASALRVCNNVIRQTKMPFASSNTSGDIAFNPSQAGAHRITSVPSGQVFKNSVNEALALFEQTPLQKVVLSRALDVQFEAAPNIPLALKSLAVKNPLGYTFAVPLNAAAPATAVGNRVLIGASPELLLSKSGKDIHIHPLAGSIARSENPNEDAQRADGLLQSAKDLYEHRVVVDAIEKSLRPFCKSLRVPRTPSLMSTATMWHLGTHITAELNDETFSSLALALALHPTPAVGGYPVADAKQAIKKLEQYPREFFTGIVGWCNAQGDGEWAITIRCAEVFNHRVRVYAGAGVVAGSCAEKEYAETAAKFNTVLNAFGVKPVKERVPKQTKSKVSEEEVHV</sequence>
<evidence type="ECO:0000256" key="3">
    <source>
        <dbReference type="ARBA" id="ARBA00012824"/>
    </source>
</evidence>
<organism evidence="7 8">
    <name type="scientific">Saccharophagus degradans</name>
    <dbReference type="NCBI Taxonomy" id="86304"/>
    <lineage>
        <taxon>Bacteria</taxon>
        <taxon>Pseudomonadati</taxon>
        <taxon>Pseudomonadota</taxon>
        <taxon>Gammaproteobacteria</taxon>
        <taxon>Cellvibrionales</taxon>
        <taxon>Cellvibrionaceae</taxon>
        <taxon>Saccharophagus</taxon>
    </lineage>
</organism>
<keyword evidence="4 7" id="KW-0413">Isomerase</keyword>
<dbReference type="AlphaFoldDB" id="A0AAW7X931"/>
<dbReference type="PANTHER" id="PTHR42839:SF2">
    <property type="entry name" value="ISOCHORISMATE SYNTHASE ENTC"/>
    <property type="match status" value="1"/>
</dbReference>
<dbReference type="EMBL" id="JAUOPB010000014">
    <property type="protein sequence ID" value="MDO6424350.1"/>
    <property type="molecule type" value="Genomic_DNA"/>
</dbReference>
<reference evidence="7" key="1">
    <citation type="submission" date="2023-07" db="EMBL/GenBank/DDBJ databases">
        <title>Genome content predicts the carbon catabolic preferences of heterotrophic bacteria.</title>
        <authorList>
            <person name="Gralka M."/>
        </authorList>
    </citation>
    <scope>NUCLEOTIDE SEQUENCE</scope>
    <source>
        <strain evidence="7">I3M17_2</strain>
    </source>
</reference>
<dbReference type="GO" id="GO:0008909">
    <property type="term" value="F:isochorismate synthase activity"/>
    <property type="evidence" value="ECO:0007669"/>
    <property type="project" value="UniProtKB-EC"/>
</dbReference>
<dbReference type="GO" id="GO:0009697">
    <property type="term" value="P:salicylic acid biosynthetic process"/>
    <property type="evidence" value="ECO:0007669"/>
    <property type="project" value="TreeGrafter"/>
</dbReference>
<dbReference type="SUPFAM" id="SSF56322">
    <property type="entry name" value="ADC synthase"/>
    <property type="match status" value="1"/>
</dbReference>
<dbReference type="Pfam" id="PF00425">
    <property type="entry name" value="Chorismate_bind"/>
    <property type="match status" value="1"/>
</dbReference>
<comment type="caution">
    <text evidence="7">The sequence shown here is derived from an EMBL/GenBank/DDBJ whole genome shotgun (WGS) entry which is preliminary data.</text>
</comment>
<dbReference type="EC" id="5.4.4.2" evidence="3"/>
<dbReference type="InterPro" id="IPR005801">
    <property type="entry name" value="ADC_synthase"/>
</dbReference>
<dbReference type="RefSeq" id="WP_280947215.1">
    <property type="nucleotide sequence ID" value="NZ_CP123764.1"/>
</dbReference>
<dbReference type="Gene3D" id="3.60.120.10">
    <property type="entry name" value="Anthranilate synthase"/>
    <property type="match status" value="1"/>
</dbReference>
<proteinExistence type="inferred from homology"/>
<dbReference type="InterPro" id="IPR004561">
    <property type="entry name" value="IsoChor_synthase"/>
</dbReference>
<evidence type="ECO:0000313" key="7">
    <source>
        <dbReference type="EMBL" id="MDO6424350.1"/>
    </source>
</evidence>
<dbReference type="NCBIfam" id="TIGR00543">
    <property type="entry name" value="isochor_syn"/>
    <property type="match status" value="1"/>
</dbReference>
<evidence type="ECO:0000259" key="6">
    <source>
        <dbReference type="Pfam" id="PF00425"/>
    </source>
</evidence>
<comment type="similarity">
    <text evidence="2">Belongs to the isochorismate synthase family.</text>
</comment>